<protein>
    <recommendedName>
        <fullName evidence="6">1,4-alpha-glucan branching enzyme</fullName>
        <ecNumber evidence="6">2.4.1.18</ecNumber>
    </recommendedName>
</protein>
<gene>
    <name evidence="8" type="primary">glgB</name>
    <name evidence="8" type="ORF">QUW28_01850</name>
</gene>
<dbReference type="Pfam" id="PF00128">
    <property type="entry name" value="Alpha-amylase"/>
    <property type="match status" value="1"/>
</dbReference>
<dbReference type="InterPro" id="IPR006047">
    <property type="entry name" value="GH13_cat_dom"/>
</dbReference>
<proteinExistence type="predicted"/>
<dbReference type="RefSeq" id="WP_289544097.1">
    <property type="nucleotide sequence ID" value="NZ_JAUDDZ010000002.1"/>
</dbReference>
<keyword evidence="2" id="KW-0321">Glycogen metabolism</keyword>
<comment type="pathway">
    <text evidence="1">Glycan biosynthesis; glycogen biosynthesis.</text>
</comment>
<dbReference type="InterPro" id="IPR006407">
    <property type="entry name" value="GlgB"/>
</dbReference>
<name>A0ABT7V6X9_9ACTN</name>
<dbReference type="SMART" id="SM00642">
    <property type="entry name" value="Aamy"/>
    <property type="match status" value="1"/>
</dbReference>
<evidence type="ECO:0000313" key="8">
    <source>
        <dbReference type="EMBL" id="MDM8274245.1"/>
    </source>
</evidence>
<keyword evidence="8" id="KW-0808">Transferase</keyword>
<dbReference type="InterPro" id="IPR013780">
    <property type="entry name" value="Glyco_hydro_b"/>
</dbReference>
<evidence type="ECO:0000256" key="4">
    <source>
        <dbReference type="ARBA" id="ARBA00023056"/>
    </source>
</evidence>
<dbReference type="InterPro" id="IPR013783">
    <property type="entry name" value="Ig-like_fold"/>
</dbReference>
<accession>A0ABT7V6X9</accession>
<dbReference type="PANTHER" id="PTHR43651">
    <property type="entry name" value="1,4-ALPHA-GLUCAN-BRANCHING ENZYME"/>
    <property type="match status" value="1"/>
</dbReference>
<evidence type="ECO:0000313" key="9">
    <source>
        <dbReference type="Proteomes" id="UP001529421"/>
    </source>
</evidence>
<evidence type="ECO:0000259" key="7">
    <source>
        <dbReference type="SMART" id="SM00642"/>
    </source>
</evidence>
<reference evidence="9" key="1">
    <citation type="submission" date="2023-06" db="EMBL/GenBank/DDBJ databases">
        <title>Identification and characterization of horizontal gene transfer across gut microbiota members of farm animals based on homology search.</title>
        <authorList>
            <person name="Zeman M."/>
            <person name="Kubasova T."/>
            <person name="Jahodarova E."/>
            <person name="Nykrynova M."/>
            <person name="Rychlik I."/>
        </authorList>
    </citation>
    <scope>NUCLEOTIDE SEQUENCE [LARGE SCALE GENOMIC DNA]</scope>
    <source>
        <strain evidence="9">154_Feed</strain>
    </source>
</reference>
<dbReference type="Proteomes" id="UP001529421">
    <property type="component" value="Unassembled WGS sequence"/>
</dbReference>
<dbReference type="Pfam" id="PF02922">
    <property type="entry name" value="CBM_48"/>
    <property type="match status" value="1"/>
</dbReference>
<dbReference type="InterPro" id="IPR037439">
    <property type="entry name" value="Branching_enzy"/>
</dbReference>
<dbReference type="GO" id="GO:0003844">
    <property type="term" value="F:1,4-alpha-glucan branching enzyme activity"/>
    <property type="evidence" value="ECO:0007669"/>
    <property type="project" value="UniProtKB-EC"/>
</dbReference>
<dbReference type="Gene3D" id="3.20.20.80">
    <property type="entry name" value="Glycosidases"/>
    <property type="match status" value="1"/>
</dbReference>
<feature type="domain" description="Glycosyl hydrolase family 13 catalytic" evidence="7">
    <location>
        <begin position="150"/>
        <end position="491"/>
    </location>
</feature>
<comment type="caution">
    <text evidence="8">The sequence shown here is derived from an EMBL/GenBank/DDBJ whole genome shotgun (WGS) entry which is preliminary data.</text>
</comment>
<reference evidence="8 9" key="2">
    <citation type="submission" date="2023-06" db="EMBL/GenBank/DDBJ databases">
        <authorList>
            <person name="Zeman M."/>
            <person name="Kubasova T."/>
            <person name="Jahodarova E."/>
            <person name="Nykrynova M."/>
            <person name="Rychlik I."/>
        </authorList>
    </citation>
    <scope>NUCLEOTIDE SEQUENCE [LARGE SCALE GENOMIC DNA]</scope>
    <source>
        <strain evidence="8 9">154_Feed</strain>
    </source>
</reference>
<dbReference type="InterPro" id="IPR014756">
    <property type="entry name" value="Ig_E-set"/>
</dbReference>
<keyword evidence="9" id="KW-1185">Reference proteome</keyword>
<dbReference type="InterPro" id="IPR004193">
    <property type="entry name" value="Glyco_hydro_13_N"/>
</dbReference>
<dbReference type="EC" id="2.4.1.18" evidence="6"/>
<dbReference type="InterPro" id="IPR017853">
    <property type="entry name" value="GH"/>
</dbReference>
<dbReference type="PANTHER" id="PTHR43651:SF3">
    <property type="entry name" value="1,4-ALPHA-GLUCAN-BRANCHING ENZYME"/>
    <property type="match status" value="1"/>
</dbReference>
<dbReference type="SUPFAM" id="SSF81296">
    <property type="entry name" value="E set domains"/>
    <property type="match status" value="1"/>
</dbReference>
<evidence type="ECO:0000256" key="5">
    <source>
        <dbReference type="ARBA" id="ARBA00023277"/>
    </source>
</evidence>
<evidence type="ECO:0000256" key="2">
    <source>
        <dbReference type="ARBA" id="ARBA00022600"/>
    </source>
</evidence>
<dbReference type="EMBL" id="JAUDDZ010000002">
    <property type="protein sequence ID" value="MDM8274245.1"/>
    <property type="molecule type" value="Genomic_DNA"/>
</dbReference>
<evidence type="ECO:0000256" key="3">
    <source>
        <dbReference type="ARBA" id="ARBA00022676"/>
    </source>
</evidence>
<dbReference type="SUPFAM" id="SSF51445">
    <property type="entry name" value="(Trans)glycosidases"/>
    <property type="match status" value="1"/>
</dbReference>
<keyword evidence="3 8" id="KW-0328">Glycosyltransferase</keyword>
<dbReference type="Gene3D" id="2.60.40.10">
    <property type="entry name" value="Immunoglobulins"/>
    <property type="match status" value="1"/>
</dbReference>
<dbReference type="Gene3D" id="2.60.40.1180">
    <property type="entry name" value="Golgi alpha-mannosidase II"/>
    <property type="match status" value="1"/>
</dbReference>
<dbReference type="CDD" id="cd11322">
    <property type="entry name" value="AmyAc_Glg_BE"/>
    <property type="match status" value="1"/>
</dbReference>
<dbReference type="PIRSF" id="PIRSF000463">
    <property type="entry name" value="GlgB"/>
    <property type="match status" value="1"/>
</dbReference>
<dbReference type="NCBIfam" id="TIGR01515">
    <property type="entry name" value="branching_enzym"/>
    <property type="match status" value="1"/>
</dbReference>
<evidence type="ECO:0000256" key="1">
    <source>
        <dbReference type="ARBA" id="ARBA00004964"/>
    </source>
</evidence>
<keyword evidence="5" id="KW-0119">Carbohydrate metabolism</keyword>
<keyword evidence="4" id="KW-0320">Glycogen biosynthesis</keyword>
<organism evidence="8 9">
    <name type="scientific">Enorma phocaeensis</name>
    <dbReference type="NCBI Taxonomy" id="1871019"/>
    <lineage>
        <taxon>Bacteria</taxon>
        <taxon>Bacillati</taxon>
        <taxon>Actinomycetota</taxon>
        <taxon>Coriobacteriia</taxon>
        <taxon>Coriobacteriales</taxon>
        <taxon>Coriobacteriaceae</taxon>
        <taxon>Enorma</taxon>
    </lineage>
</organism>
<sequence>MDLQAFYQGTSFDAHGMLGAHLLPGGGVAFRVFAPGAHGVEILLSHEGDPAGQAAAIPCARAYDGNFFEAAVAEARAGDRYELRIHHSPDASGATFTDHCDPFGFAMELRPAHRSIVCDLESIAARRDDGGWASRRREALRHDRPLNIYELHLASWRRSETDSERFPTYREIAEPLAAYLTQAGMNAVEFMPILEHPADESWGYQDTGFFSATSRYGSPADLMELIDTLHRAGIAVVLDFVPVHFACDAYGLARFTGEALFEYPHEAVGVSEWGSMNFMHSRGEVRSFLQSSAAFWMETYGFDGLRMDAVSRLIYWQGDERRGVNGNTVGFLKTMNAGLKERFPERLLIAEDSTTYPGVTAAVDAGGLGFDYKWDLGWMHDTLSFFQMPASERRANYHKLTFSMMYYYNERHLLALSHDENVHGKATIAQKMHGGYEGKFPQARCLYLYMAAHPGKKLLFMGSEFAQLREWDESREQDWCLLNFPVHDAFRRYMAELSHVYLEHPALWQRDFERDGFEWLDCHEEERLLYAFVRRGSLAGGSVERVACLINADEREHAGWRVSLGADAAETMPRAVPSDDAKGVDEASCRVLIDSDWQRFGGATPDGTSRCSLEAGPEGASLVCTLAPHSGMLVLLG</sequence>
<evidence type="ECO:0000256" key="6">
    <source>
        <dbReference type="NCBIfam" id="TIGR01515"/>
    </source>
</evidence>